<dbReference type="EMBL" id="PKPP01004189">
    <property type="protein sequence ID" value="PWA65589.1"/>
    <property type="molecule type" value="Genomic_DNA"/>
</dbReference>
<gene>
    <name evidence="8" type="ORF">CTI12_AA334520</name>
</gene>
<dbReference type="PRINTS" id="PR00319">
    <property type="entry name" value="GPROTEINB"/>
</dbReference>
<proteinExistence type="inferred from homology"/>
<evidence type="ECO:0000256" key="4">
    <source>
        <dbReference type="ARBA" id="ARBA00022574"/>
    </source>
</evidence>
<dbReference type="InterPro" id="IPR001680">
    <property type="entry name" value="WD40_rpt"/>
</dbReference>
<dbReference type="OrthoDB" id="10255630at2759"/>
<dbReference type="InterPro" id="IPR016346">
    <property type="entry name" value="G-protein_beta_1-5"/>
</dbReference>
<accession>A0A2U1MWH1</accession>
<organism evidence="8 9">
    <name type="scientific">Artemisia annua</name>
    <name type="common">Sweet wormwood</name>
    <dbReference type="NCBI Taxonomy" id="35608"/>
    <lineage>
        <taxon>Eukaryota</taxon>
        <taxon>Viridiplantae</taxon>
        <taxon>Streptophyta</taxon>
        <taxon>Embryophyta</taxon>
        <taxon>Tracheophyta</taxon>
        <taxon>Spermatophyta</taxon>
        <taxon>Magnoliopsida</taxon>
        <taxon>eudicotyledons</taxon>
        <taxon>Gunneridae</taxon>
        <taxon>Pentapetalae</taxon>
        <taxon>asterids</taxon>
        <taxon>campanulids</taxon>
        <taxon>Asterales</taxon>
        <taxon>Asteraceae</taxon>
        <taxon>Asteroideae</taxon>
        <taxon>Anthemideae</taxon>
        <taxon>Artemisiinae</taxon>
        <taxon>Artemisia</taxon>
    </lineage>
</organism>
<evidence type="ECO:0000256" key="3">
    <source>
        <dbReference type="ARBA" id="ARBA00011581"/>
    </source>
</evidence>
<dbReference type="InterPro" id="IPR036322">
    <property type="entry name" value="WD40_repeat_dom_sf"/>
</dbReference>
<evidence type="ECO:0000256" key="6">
    <source>
        <dbReference type="ARBA" id="ARBA00023224"/>
    </source>
</evidence>
<evidence type="ECO:0000256" key="7">
    <source>
        <dbReference type="PROSITE-ProRule" id="PRU00221"/>
    </source>
</evidence>
<dbReference type="Proteomes" id="UP000245207">
    <property type="component" value="Unassembled WGS sequence"/>
</dbReference>
<dbReference type="InterPro" id="IPR001632">
    <property type="entry name" value="WD40_G-protein_beta-like"/>
</dbReference>
<dbReference type="Gene3D" id="2.130.10.10">
    <property type="entry name" value="YVTN repeat-like/Quinoprotein amine dehydrogenase"/>
    <property type="match status" value="1"/>
</dbReference>
<dbReference type="STRING" id="35608.A0A2U1MWH1"/>
<dbReference type="InterPro" id="IPR015943">
    <property type="entry name" value="WD40/YVTN_repeat-like_dom_sf"/>
</dbReference>
<evidence type="ECO:0000313" key="9">
    <source>
        <dbReference type="Proteomes" id="UP000245207"/>
    </source>
</evidence>
<keyword evidence="6" id="KW-0807">Transducer</keyword>
<dbReference type="GO" id="GO:0007165">
    <property type="term" value="P:signal transduction"/>
    <property type="evidence" value="ECO:0007669"/>
    <property type="project" value="UniProtKB-KW"/>
</dbReference>
<comment type="function">
    <text evidence="1">Guanine nucleotide-binding proteins (G proteins) are involved as a modulator or transducer in various transmembrane signaling systems. The beta and gamma chains are required for the GTPase activity, for replacement of GDP by GTP, and for G protein-effector interaction.</text>
</comment>
<protein>
    <submittedName>
        <fullName evidence="8">G-protein, beta subunit</fullName>
    </submittedName>
</protein>
<comment type="subunit">
    <text evidence="3">G proteins are composed of 3 units, alpha, beta and gamma.</text>
</comment>
<comment type="similarity">
    <text evidence="2">Belongs to the WD repeat G protein beta family.</text>
</comment>
<sequence length="162" mass="17570">MALVTWLVLCLFLGYGIVGAAWATMVSQVVAGFMMIEAFKDKGFNGYAIVVPTTSFRKGSVSEDYYLVLVPLHGPEKNRIVSASQDGMLIVWDALTSQKTHAIKLPCAWVMTCAFSPSEQSVACGGLDSVYSIFNLSTPLDKDGNLPVSRMLSEHKGYVSCC</sequence>
<dbReference type="SUPFAM" id="SSF50978">
    <property type="entry name" value="WD40 repeat-like"/>
    <property type="match status" value="1"/>
</dbReference>
<dbReference type="PROSITE" id="PS50082">
    <property type="entry name" value="WD_REPEATS_2"/>
    <property type="match status" value="1"/>
</dbReference>
<reference evidence="8 9" key="1">
    <citation type="journal article" date="2018" name="Mol. Plant">
        <title>The genome of Artemisia annua provides insight into the evolution of Asteraceae family and artemisinin biosynthesis.</title>
        <authorList>
            <person name="Shen Q."/>
            <person name="Zhang L."/>
            <person name="Liao Z."/>
            <person name="Wang S."/>
            <person name="Yan T."/>
            <person name="Shi P."/>
            <person name="Liu M."/>
            <person name="Fu X."/>
            <person name="Pan Q."/>
            <person name="Wang Y."/>
            <person name="Lv Z."/>
            <person name="Lu X."/>
            <person name="Zhang F."/>
            <person name="Jiang W."/>
            <person name="Ma Y."/>
            <person name="Chen M."/>
            <person name="Hao X."/>
            <person name="Li L."/>
            <person name="Tang Y."/>
            <person name="Lv G."/>
            <person name="Zhou Y."/>
            <person name="Sun X."/>
            <person name="Brodelius P.E."/>
            <person name="Rose J.K.C."/>
            <person name="Tang K."/>
        </authorList>
    </citation>
    <scope>NUCLEOTIDE SEQUENCE [LARGE SCALE GENOMIC DNA]</scope>
    <source>
        <strain evidence="9">cv. Huhao1</strain>
        <tissue evidence="8">Leaf</tissue>
    </source>
</reference>
<keyword evidence="5" id="KW-0677">Repeat</keyword>
<feature type="repeat" description="WD" evidence="7">
    <location>
        <begin position="75"/>
        <end position="102"/>
    </location>
</feature>
<dbReference type="AlphaFoldDB" id="A0A2U1MWH1"/>
<dbReference type="PANTHER" id="PTHR19850">
    <property type="entry name" value="GUANINE NUCLEOTIDE-BINDING PROTEIN BETA G PROTEIN BETA"/>
    <property type="match status" value="1"/>
</dbReference>
<evidence type="ECO:0000256" key="1">
    <source>
        <dbReference type="ARBA" id="ARBA00002002"/>
    </source>
</evidence>
<evidence type="ECO:0000313" key="8">
    <source>
        <dbReference type="EMBL" id="PWA65589.1"/>
    </source>
</evidence>
<keyword evidence="4 7" id="KW-0853">WD repeat</keyword>
<comment type="caution">
    <text evidence="8">The sequence shown here is derived from an EMBL/GenBank/DDBJ whole genome shotgun (WGS) entry which is preliminary data.</text>
</comment>
<evidence type="ECO:0000256" key="2">
    <source>
        <dbReference type="ARBA" id="ARBA00009768"/>
    </source>
</evidence>
<dbReference type="Pfam" id="PF00400">
    <property type="entry name" value="WD40"/>
    <property type="match status" value="2"/>
</dbReference>
<evidence type="ECO:0000256" key="5">
    <source>
        <dbReference type="ARBA" id="ARBA00022737"/>
    </source>
</evidence>
<keyword evidence="9" id="KW-1185">Reference proteome</keyword>
<name>A0A2U1MWH1_ARTAN</name>